<gene>
    <name evidence="8" type="ORF">POL72_44465</name>
</gene>
<protein>
    <recommendedName>
        <fullName evidence="1">site-specific DNA-methyltransferase (adenine-specific)</fullName>
        <ecNumber evidence="1">2.1.1.72</ecNumber>
    </recommendedName>
</protein>
<dbReference type="PRINTS" id="PR00507">
    <property type="entry name" value="N12N6MTFRASE"/>
</dbReference>
<dbReference type="Proteomes" id="UP001217485">
    <property type="component" value="Unassembled WGS sequence"/>
</dbReference>
<dbReference type="InterPro" id="IPR050953">
    <property type="entry name" value="N4_N6_ade-DNA_methylase"/>
</dbReference>
<dbReference type="PANTHER" id="PTHR33841">
    <property type="entry name" value="DNA METHYLTRANSFERASE YEEA-RELATED"/>
    <property type="match status" value="1"/>
</dbReference>
<dbReference type="EMBL" id="JAQNDK010000006">
    <property type="protein sequence ID" value="MDC0684853.1"/>
    <property type="molecule type" value="Genomic_DNA"/>
</dbReference>
<evidence type="ECO:0000256" key="4">
    <source>
        <dbReference type="ARBA" id="ARBA00047942"/>
    </source>
</evidence>
<evidence type="ECO:0000256" key="3">
    <source>
        <dbReference type="ARBA" id="ARBA00022679"/>
    </source>
</evidence>
<evidence type="ECO:0000256" key="5">
    <source>
        <dbReference type="SAM" id="MobiDB-lite"/>
    </source>
</evidence>
<evidence type="ECO:0000256" key="2">
    <source>
        <dbReference type="ARBA" id="ARBA00022603"/>
    </source>
</evidence>
<dbReference type="Pfam" id="PF20466">
    <property type="entry name" value="MmeI_TRD"/>
    <property type="match status" value="1"/>
</dbReference>
<dbReference type="Pfam" id="PF20473">
    <property type="entry name" value="MmeI_Mtase"/>
    <property type="match status" value="1"/>
</dbReference>
<feature type="region of interest" description="Disordered" evidence="5">
    <location>
        <begin position="511"/>
        <end position="555"/>
    </location>
</feature>
<accession>A0ABT5CEI4</accession>
<keyword evidence="3" id="KW-0808">Transferase</keyword>
<dbReference type="EC" id="2.1.1.72" evidence="1"/>
<keyword evidence="9" id="KW-1185">Reference proteome</keyword>
<evidence type="ECO:0000256" key="1">
    <source>
        <dbReference type="ARBA" id="ARBA00011900"/>
    </source>
</evidence>
<evidence type="ECO:0000313" key="9">
    <source>
        <dbReference type="Proteomes" id="UP001217485"/>
    </source>
</evidence>
<evidence type="ECO:0000313" key="8">
    <source>
        <dbReference type="EMBL" id="MDC0684853.1"/>
    </source>
</evidence>
<feature type="region of interest" description="Disordered" evidence="5">
    <location>
        <begin position="156"/>
        <end position="191"/>
    </location>
</feature>
<dbReference type="InterPro" id="IPR046816">
    <property type="entry name" value="MmeI_Mtase"/>
</dbReference>
<dbReference type="RefSeq" id="WP_272102982.1">
    <property type="nucleotide sequence ID" value="NZ_JAQNDK010000006.1"/>
</dbReference>
<feature type="compositionally biased region" description="Low complexity" evidence="5">
    <location>
        <begin position="175"/>
        <end position="189"/>
    </location>
</feature>
<evidence type="ECO:0000259" key="6">
    <source>
        <dbReference type="Pfam" id="PF20466"/>
    </source>
</evidence>
<name>A0ABT5CEI4_9BACT</name>
<dbReference type="InterPro" id="IPR046820">
    <property type="entry name" value="MmeI_TRD"/>
</dbReference>
<sequence>MDQPVPGDSRAQQADVAGALADRAFDALGVLLRGLEDAAERDGAGALEDALARGPEHLHGGLLTAILRLVFLLHAEDRGLLPASDPYYAAHLGVRPLFQQLAAERGARPGALRRRFGAWPRLVALFRAMFRGLRRPELTLPARGGQLFDPERYPFLEHAGPPERAGPPEDHARPAKPAAPNAPAAPRAPSVDDGTVHAVLERLLVLDGRPLSYRAIDVEQLGGVYEALMGYRVERAAGPTVCVRPDRVWVGAAEALAQPRARRTAWLAERAGISRREAGKLGEALVAAETAAGVLEALGPLRARDTDVLGAGRLFLQPIAERRRTSAHYTPRSLSAPIVARTLEPLLRQLGEEPASEALLRLTICDPAMGSGAFLMEACRYLADQVVAAWTREAARGDAAAAARLALPGEGAVSHARRLVARRCLYGADKNPFAVSLARLSLWLVTRAHDEPFTFVDHALRHGDSLVGLDLAQLRGFHWKPAAPAPLFCQAVDAAVARALELGRRLVADAEHPAGLRNPGGPDVPEGAEAQLPAGLRNPGGPDVPEGDDAARRRARLAEEADEAIARARLLGDLVVGAFFAHEKDRGRLKERDRRAALALAWLRSGEPPSEELLSMQRALREGTPGGPPPLPAFHWPLELPEVFQEPRPDAPSGALEPRPARLCAFVGNPPFLGGKRISTDHGELYAAWLEQLHGATKNTDLAAHFFRRAAALLARRGTVGLIATNTIAQGDTRRSGLRPLVEAGGAIIYHAVRSVPWPGDAAVHVAVVHLALGMSPGDGVPPPRLDGVPVGHINSHLRAMPERPDPRPLGASRDLCFIGCFLRGDGFVLTDGEARALLAGDPAAGEVLRPFLGGEEVNSSPSHSPHRHVIDFGERGLEEAGRWPALLSIVRNRVKPARDRLKGTGIDAGHRARWWQFANTRPELRRKIAPLERCLVAARVTKHLCFAFQPAGRTFSDQLCVFAIDDYARFAVLQSRAHESWARLLSSTMGEGLRYAPSDCVETFPFPRPDHLAEGGRVEAAGERLYVARARWMLASRLGLTETYNLIKDPTCKEPSIVALRGLHEEMDRAVLAAYRFDGVEVPPYAEPATPEERQARSAFEDALIDRLFALNEARAAEEKQAGAEGER</sequence>
<organism evidence="8 9">
    <name type="scientific">Sorangium atrum</name>
    <dbReference type="NCBI Taxonomy" id="2995308"/>
    <lineage>
        <taxon>Bacteria</taxon>
        <taxon>Pseudomonadati</taxon>
        <taxon>Myxococcota</taxon>
        <taxon>Polyangia</taxon>
        <taxon>Polyangiales</taxon>
        <taxon>Polyangiaceae</taxon>
        <taxon>Sorangium</taxon>
    </lineage>
</organism>
<feature type="domain" description="MmeI-like target recognition" evidence="6">
    <location>
        <begin position="825"/>
        <end position="1009"/>
    </location>
</feature>
<dbReference type="Gene3D" id="3.40.50.150">
    <property type="entry name" value="Vaccinia Virus protein VP39"/>
    <property type="match status" value="2"/>
</dbReference>
<dbReference type="SUPFAM" id="SSF53335">
    <property type="entry name" value="S-adenosyl-L-methionine-dependent methyltransferases"/>
    <property type="match status" value="1"/>
</dbReference>
<keyword evidence="2" id="KW-0489">Methyltransferase</keyword>
<proteinExistence type="predicted"/>
<comment type="caution">
    <text evidence="8">The sequence shown here is derived from an EMBL/GenBank/DDBJ whole genome shotgun (WGS) entry which is preliminary data.</text>
</comment>
<dbReference type="PANTHER" id="PTHR33841:SF1">
    <property type="entry name" value="DNA METHYLTRANSFERASE A"/>
    <property type="match status" value="1"/>
</dbReference>
<reference evidence="8 9" key="1">
    <citation type="submission" date="2023-01" db="EMBL/GenBank/DDBJ databases">
        <title>Minimal conservation of predation-associated metabolite biosynthetic gene clusters underscores biosynthetic potential of Myxococcota including descriptions for ten novel species: Archangium lansinium sp. nov., Myxococcus landrumus sp. nov., Nannocystis bai.</title>
        <authorList>
            <person name="Ahearne A."/>
            <person name="Stevens C."/>
            <person name="Dowd S."/>
        </authorList>
    </citation>
    <scope>NUCLEOTIDE SEQUENCE [LARGE SCALE GENOMIC DNA]</scope>
    <source>
        <strain evidence="8 9">WIWO2</strain>
    </source>
</reference>
<evidence type="ECO:0000259" key="7">
    <source>
        <dbReference type="Pfam" id="PF20473"/>
    </source>
</evidence>
<dbReference type="InterPro" id="IPR029063">
    <property type="entry name" value="SAM-dependent_MTases_sf"/>
</dbReference>
<comment type="catalytic activity">
    <reaction evidence="4">
        <text>a 2'-deoxyadenosine in DNA + S-adenosyl-L-methionine = an N(6)-methyl-2'-deoxyadenosine in DNA + S-adenosyl-L-homocysteine + H(+)</text>
        <dbReference type="Rhea" id="RHEA:15197"/>
        <dbReference type="Rhea" id="RHEA-COMP:12418"/>
        <dbReference type="Rhea" id="RHEA-COMP:12419"/>
        <dbReference type="ChEBI" id="CHEBI:15378"/>
        <dbReference type="ChEBI" id="CHEBI:57856"/>
        <dbReference type="ChEBI" id="CHEBI:59789"/>
        <dbReference type="ChEBI" id="CHEBI:90615"/>
        <dbReference type="ChEBI" id="CHEBI:90616"/>
        <dbReference type="EC" id="2.1.1.72"/>
    </reaction>
</comment>
<feature type="domain" description="MmeI-like DNA-methyltransferase" evidence="7">
    <location>
        <begin position="666"/>
        <end position="772"/>
    </location>
</feature>